<proteinExistence type="predicted"/>
<sequence>MKILLTGINSKYIHSNLAVRYLRAYTKDLNFQGKIKEFTINDRLENILEGIMEEKPDVVAFSCYIWNMEYVKRLAEHIKIIDENIEILYGGPEVSYEAQVFLKDSFCDYVIVGEGEATFRDFVKYKLGEKELKDIEGLYYKKNDDIFFNGFRKELNMNDLVFPYDKDDDLDNKIVYYEASRGCPFKCKYCLSSVMNGVRFLDVERVKKELKFFIDKGVELVKFVDRTFNCNKNYSIEIWEFLSKQDTKTRFHFEVAADLLSDEEIEVLNKAPKNRFQLEVGVQTSNHKVLKNINRIITFENVAEKVLKVAKNKNVIQHLDLIAGLPQEDYNSFKKSFNDVHSLNPNEIQLGFLKLLKGSAMRDEAEKWGIVYSPYAPYEILKNNDLSYNDLLELKKVEKIVDKYYNSGKFNNVLRFFLNGYETPFEFYFEMAMYFEKIGHFKRSLGNVEYYKVLLDFNIERFNRENENVLKEIIKYDYLCFNKKKWLPDFLIRDISKEEERNIRLELKKKAPYNKSHIEKFNLDILNYLDKGEVVWTDNYLIFNEEEFGYENNIKFI</sequence>
<keyword evidence="2" id="KW-1185">Reference proteome</keyword>
<dbReference type="EMBL" id="CP051754">
    <property type="protein sequence ID" value="QPJ85549.1"/>
    <property type="molecule type" value="Genomic_DNA"/>
</dbReference>
<dbReference type="Proteomes" id="UP000594603">
    <property type="component" value="Chromosome"/>
</dbReference>
<accession>A0ACD1BDR4</accession>
<protein>
    <submittedName>
        <fullName evidence="1">B12-binding domain-containing radical SAM protein</fullName>
    </submittedName>
</protein>
<gene>
    <name evidence="1" type="ORF">HH195_06295</name>
</gene>
<evidence type="ECO:0000313" key="2">
    <source>
        <dbReference type="Proteomes" id="UP000594603"/>
    </source>
</evidence>
<evidence type="ECO:0000313" key="1">
    <source>
        <dbReference type="EMBL" id="QPJ85549.1"/>
    </source>
</evidence>
<reference evidence="1" key="1">
    <citation type="submission" date="2020-04" db="EMBL/GenBank/DDBJ databases">
        <title>A novel bacterium ('Candidatus Sarcina troglodytae' sp. nov.) linked to a protracted, uniformly lethal epizootic among sanctuary western chimpanzees (Pan troglodytes verus) in Sierra Leone.</title>
        <authorList>
            <person name="Owens L.A."/>
            <person name="Colitti B."/>
            <person name="Hirji I."/>
            <person name="Pizaro A."/>
            <person name="Jaffe J.E."/>
            <person name="Moittie S."/>
            <person name="Bishop-Lilly K.A."/>
            <person name="Estrella L.A."/>
            <person name="Voegtly L.J."/>
            <person name="Kuhn J.H."/>
            <person name="Suen G."/>
            <person name="Deblois C.L."/>
            <person name="Dunn C."/>
            <person name="Juan-Salles C."/>
            <person name="Goldberg T.L."/>
        </authorList>
    </citation>
    <scope>NUCLEOTIDE SEQUENCE</scope>
    <source>
        <strain evidence="1">JB2</strain>
    </source>
</reference>
<name>A0ACD1BDR4_9CLOT</name>
<organism evidence="1 2">
    <name type="scientific">Candidatus Sarcina troglodytae</name>
    <dbReference type="NCBI Taxonomy" id="2726954"/>
    <lineage>
        <taxon>Bacteria</taxon>
        <taxon>Bacillati</taxon>
        <taxon>Bacillota</taxon>
        <taxon>Clostridia</taxon>
        <taxon>Eubacteriales</taxon>
        <taxon>Clostridiaceae</taxon>
        <taxon>Sarcina</taxon>
    </lineage>
</organism>